<sequence length="206" mass="23029">MENGNLKEHLSGKRGGSVLNWSSRLKIAIETALGQHFEAKLADFGLSRSFLVGSKTHVSTNVAGTLGYLDPEYYRKHWLTEKSDVYSFGIVLLEIITGQPVIEQSRENSYIVEWAKSMLANGDIESIMDPNLHRDYDTGSSWKALELAMLCINPSSTERPNMTRVAHELNECLEIYNLSRRKSQETSSTNSMGHSITCISDTPSAR</sequence>
<organism evidence="3 4">
    <name type="scientific">Arabis alpina</name>
    <name type="common">Alpine rock-cress</name>
    <dbReference type="NCBI Taxonomy" id="50452"/>
    <lineage>
        <taxon>Eukaryota</taxon>
        <taxon>Viridiplantae</taxon>
        <taxon>Streptophyta</taxon>
        <taxon>Embryophyta</taxon>
        <taxon>Tracheophyta</taxon>
        <taxon>Spermatophyta</taxon>
        <taxon>Magnoliopsida</taxon>
        <taxon>eudicotyledons</taxon>
        <taxon>Gunneridae</taxon>
        <taxon>Pentapetalae</taxon>
        <taxon>rosids</taxon>
        <taxon>malvids</taxon>
        <taxon>Brassicales</taxon>
        <taxon>Brassicaceae</taxon>
        <taxon>Arabideae</taxon>
        <taxon>Arabis</taxon>
    </lineage>
</organism>
<dbReference type="PANTHER" id="PTHR45631">
    <property type="entry name" value="OS07G0107800 PROTEIN-RELATED"/>
    <property type="match status" value="1"/>
</dbReference>
<dbReference type="AlphaFoldDB" id="A0A087HLS3"/>
<dbReference type="GO" id="GO:0004672">
    <property type="term" value="F:protein kinase activity"/>
    <property type="evidence" value="ECO:0007669"/>
    <property type="project" value="InterPro"/>
</dbReference>
<protein>
    <recommendedName>
        <fullName evidence="2">Protein kinase domain-containing protein</fullName>
    </recommendedName>
</protein>
<evidence type="ECO:0000259" key="2">
    <source>
        <dbReference type="PROSITE" id="PS50011"/>
    </source>
</evidence>
<evidence type="ECO:0000256" key="1">
    <source>
        <dbReference type="SAM" id="MobiDB-lite"/>
    </source>
</evidence>
<dbReference type="eggNOG" id="ENOG502QQCZ">
    <property type="taxonomic scope" value="Eukaryota"/>
</dbReference>
<dbReference type="InterPro" id="IPR011009">
    <property type="entry name" value="Kinase-like_dom_sf"/>
</dbReference>
<dbReference type="OMA" id="NRRANEN"/>
<evidence type="ECO:0000313" key="3">
    <source>
        <dbReference type="EMBL" id="KFK43075.1"/>
    </source>
</evidence>
<dbReference type="Pfam" id="PF00069">
    <property type="entry name" value="Pkinase"/>
    <property type="match status" value="1"/>
</dbReference>
<feature type="domain" description="Protein kinase" evidence="2">
    <location>
        <begin position="1"/>
        <end position="170"/>
    </location>
</feature>
<dbReference type="GO" id="GO:0005524">
    <property type="term" value="F:ATP binding"/>
    <property type="evidence" value="ECO:0007669"/>
    <property type="project" value="InterPro"/>
</dbReference>
<dbReference type="Gramene" id="KFK43075">
    <property type="protein sequence ID" value="KFK43075"/>
    <property type="gene ID" value="AALP_AA1G075800"/>
</dbReference>
<proteinExistence type="predicted"/>
<dbReference type="PANTHER" id="PTHR45631:SF151">
    <property type="entry name" value="MALECTIN-LIKE DOMAIN-CONTAINING PROTEIN"/>
    <property type="match status" value="1"/>
</dbReference>
<evidence type="ECO:0000313" key="4">
    <source>
        <dbReference type="Proteomes" id="UP000029120"/>
    </source>
</evidence>
<dbReference type="PROSITE" id="PS50011">
    <property type="entry name" value="PROTEIN_KINASE_DOM"/>
    <property type="match status" value="1"/>
</dbReference>
<dbReference type="OrthoDB" id="2013020at2759"/>
<reference evidence="4" key="1">
    <citation type="journal article" date="2015" name="Nat. Plants">
        <title>Genome expansion of Arabis alpina linked with retrotransposition and reduced symmetric DNA methylation.</title>
        <authorList>
            <person name="Willing E.M."/>
            <person name="Rawat V."/>
            <person name="Mandakova T."/>
            <person name="Maumus F."/>
            <person name="James G.V."/>
            <person name="Nordstroem K.J."/>
            <person name="Becker C."/>
            <person name="Warthmann N."/>
            <person name="Chica C."/>
            <person name="Szarzynska B."/>
            <person name="Zytnicki M."/>
            <person name="Albani M.C."/>
            <person name="Kiefer C."/>
            <person name="Bergonzi S."/>
            <person name="Castaings L."/>
            <person name="Mateos J.L."/>
            <person name="Berns M.C."/>
            <person name="Bujdoso N."/>
            <person name="Piofczyk T."/>
            <person name="de Lorenzo L."/>
            <person name="Barrero-Sicilia C."/>
            <person name="Mateos I."/>
            <person name="Piednoel M."/>
            <person name="Hagmann J."/>
            <person name="Chen-Min-Tao R."/>
            <person name="Iglesias-Fernandez R."/>
            <person name="Schuster S.C."/>
            <person name="Alonso-Blanco C."/>
            <person name="Roudier F."/>
            <person name="Carbonero P."/>
            <person name="Paz-Ares J."/>
            <person name="Davis S.J."/>
            <person name="Pecinka A."/>
            <person name="Quesneville H."/>
            <person name="Colot V."/>
            <person name="Lysak M.A."/>
            <person name="Weigel D."/>
            <person name="Coupland G."/>
            <person name="Schneeberger K."/>
        </authorList>
    </citation>
    <scope>NUCLEOTIDE SEQUENCE [LARGE SCALE GENOMIC DNA]</scope>
    <source>
        <strain evidence="4">cv. Pajares</strain>
    </source>
</reference>
<feature type="region of interest" description="Disordered" evidence="1">
    <location>
        <begin position="183"/>
        <end position="206"/>
    </location>
</feature>
<dbReference type="EMBL" id="CM002869">
    <property type="protein sequence ID" value="KFK43075.1"/>
    <property type="molecule type" value="Genomic_DNA"/>
</dbReference>
<dbReference type="Proteomes" id="UP000029120">
    <property type="component" value="Chromosome 1"/>
</dbReference>
<feature type="compositionally biased region" description="Polar residues" evidence="1">
    <location>
        <begin position="185"/>
        <end position="206"/>
    </location>
</feature>
<name>A0A087HLS3_ARAAL</name>
<dbReference type="InterPro" id="IPR000719">
    <property type="entry name" value="Prot_kinase_dom"/>
</dbReference>
<accession>A0A087HLS3</accession>
<dbReference type="SUPFAM" id="SSF56112">
    <property type="entry name" value="Protein kinase-like (PK-like)"/>
    <property type="match status" value="1"/>
</dbReference>
<dbReference type="Gene3D" id="1.10.510.10">
    <property type="entry name" value="Transferase(Phosphotransferase) domain 1"/>
    <property type="match status" value="1"/>
</dbReference>
<keyword evidence="4" id="KW-1185">Reference proteome</keyword>
<gene>
    <name evidence="3" type="ordered locus">AALP_Aa1g075800</name>
</gene>